<feature type="signal peptide" evidence="8">
    <location>
        <begin position="1"/>
        <end position="20"/>
    </location>
</feature>
<keyword evidence="5" id="KW-0249">Electron transport</keyword>
<dbReference type="GO" id="GO:0005507">
    <property type="term" value="F:copper ion binding"/>
    <property type="evidence" value="ECO:0007669"/>
    <property type="project" value="InterPro"/>
</dbReference>
<keyword evidence="11" id="KW-1185">Reference proteome</keyword>
<evidence type="ECO:0000256" key="7">
    <source>
        <dbReference type="PIRSR" id="PIRSR602386-1"/>
    </source>
</evidence>
<dbReference type="AlphaFoldDB" id="A0A2T6BKR9"/>
<keyword evidence="2" id="KW-0813">Transport</keyword>
<comment type="caution">
    <text evidence="10">The sequence shown here is derived from an EMBL/GenBank/DDBJ whole genome shotgun (WGS) entry which is preliminary data.</text>
</comment>
<keyword evidence="6 7" id="KW-0186">Copper</keyword>
<reference evidence="10 11" key="1">
    <citation type="submission" date="2018-04" db="EMBL/GenBank/DDBJ databases">
        <title>Genomic Encyclopedia of Archaeal and Bacterial Type Strains, Phase II (KMG-II): from individual species to whole genera.</title>
        <authorList>
            <person name="Goeker M."/>
        </authorList>
    </citation>
    <scope>NUCLEOTIDE SEQUENCE [LARGE SCALE GENOMIC DNA]</scope>
    <source>
        <strain evidence="10 11">DSM 100977</strain>
    </source>
</reference>
<feature type="binding site" evidence="7">
    <location>
        <position position="102"/>
    </location>
    <ligand>
        <name>Cu cation</name>
        <dbReference type="ChEBI" id="CHEBI:23378"/>
    </ligand>
</feature>
<protein>
    <submittedName>
        <fullName evidence="10">Pseudoazurin</fullName>
    </submittedName>
</protein>
<name>A0A2T6BKR9_9RHOB</name>
<evidence type="ECO:0000313" key="10">
    <source>
        <dbReference type="EMBL" id="PTX56655.1"/>
    </source>
</evidence>
<evidence type="ECO:0000256" key="6">
    <source>
        <dbReference type="ARBA" id="ARBA00023008"/>
    </source>
</evidence>
<sequence>MRTLIMSTALTLGTAIGAMAETIEIEMLNKNDEGERMVFSEELIRAEIGDVIRFVPTDKSHNAASVKNAVPEGQEPFRGKINKAVEYEVTEAGLTAVICTPHQAMGMVALIMVNDDVSNAEQILDARIPGKGGKKIEALVEEARASVVDVEEEDEQTS</sequence>
<evidence type="ECO:0000256" key="2">
    <source>
        <dbReference type="ARBA" id="ARBA00022448"/>
    </source>
</evidence>
<proteinExistence type="predicted"/>
<feature type="binding site" evidence="7">
    <location>
        <position position="99"/>
    </location>
    <ligand>
        <name>Cu cation</name>
        <dbReference type="ChEBI" id="CHEBI:23378"/>
    </ligand>
</feature>
<feature type="binding site" evidence="7">
    <location>
        <position position="107"/>
    </location>
    <ligand>
        <name>Cu cation</name>
        <dbReference type="ChEBI" id="CHEBI:23378"/>
    </ligand>
</feature>
<dbReference type="GO" id="GO:0042597">
    <property type="term" value="C:periplasmic space"/>
    <property type="evidence" value="ECO:0007669"/>
    <property type="project" value="UniProtKB-SubCell"/>
</dbReference>
<dbReference type="RefSeq" id="WP_107844833.1">
    <property type="nucleotide sequence ID" value="NZ_QBKS01000001.1"/>
</dbReference>
<dbReference type="PRINTS" id="PR00156">
    <property type="entry name" value="COPPERBLUE"/>
</dbReference>
<evidence type="ECO:0000256" key="4">
    <source>
        <dbReference type="ARBA" id="ARBA00022764"/>
    </source>
</evidence>
<dbReference type="Proteomes" id="UP000243978">
    <property type="component" value="Unassembled WGS sequence"/>
</dbReference>
<dbReference type="InterPro" id="IPR001235">
    <property type="entry name" value="Copper_blue_Plastocyanin"/>
</dbReference>
<evidence type="ECO:0000256" key="1">
    <source>
        <dbReference type="ARBA" id="ARBA00004418"/>
    </source>
</evidence>
<evidence type="ECO:0000256" key="3">
    <source>
        <dbReference type="ARBA" id="ARBA00022723"/>
    </source>
</evidence>
<accession>A0A2T6BKR9</accession>
<dbReference type="Pfam" id="PF00127">
    <property type="entry name" value="Copper-bind"/>
    <property type="match status" value="1"/>
</dbReference>
<dbReference type="InterPro" id="IPR008972">
    <property type="entry name" value="Cupredoxin"/>
</dbReference>
<dbReference type="OrthoDB" id="7510199at2"/>
<keyword evidence="3 7" id="KW-0479">Metal-binding</keyword>
<keyword evidence="8" id="KW-0732">Signal</keyword>
<dbReference type="InterPro" id="IPR002386">
    <property type="entry name" value="Amicyanin/Pseudoazurin"/>
</dbReference>
<feature type="domain" description="Blue (type 1) copper" evidence="9">
    <location>
        <begin position="26"/>
        <end position="114"/>
    </location>
</feature>
<evidence type="ECO:0000256" key="8">
    <source>
        <dbReference type="SAM" id="SignalP"/>
    </source>
</evidence>
<comment type="subcellular location">
    <subcellularLocation>
        <location evidence="1">Periplasm</location>
    </subcellularLocation>
</comment>
<evidence type="ECO:0000313" key="11">
    <source>
        <dbReference type="Proteomes" id="UP000243978"/>
    </source>
</evidence>
<dbReference type="PRINTS" id="PR00155">
    <property type="entry name" value="AMICYANIN"/>
</dbReference>
<dbReference type="Gene3D" id="2.60.40.420">
    <property type="entry name" value="Cupredoxins - blue copper proteins"/>
    <property type="match status" value="1"/>
</dbReference>
<gene>
    <name evidence="10" type="ORF">C8N43_1315</name>
</gene>
<evidence type="ECO:0000259" key="9">
    <source>
        <dbReference type="Pfam" id="PF00127"/>
    </source>
</evidence>
<dbReference type="SUPFAM" id="SSF49503">
    <property type="entry name" value="Cupredoxins"/>
    <property type="match status" value="1"/>
</dbReference>
<feature type="chain" id="PRO_5015526987" evidence="8">
    <location>
        <begin position="21"/>
        <end position="158"/>
    </location>
</feature>
<dbReference type="EMBL" id="QBKS01000001">
    <property type="protein sequence ID" value="PTX56655.1"/>
    <property type="molecule type" value="Genomic_DNA"/>
</dbReference>
<dbReference type="GO" id="GO:0009055">
    <property type="term" value="F:electron transfer activity"/>
    <property type="evidence" value="ECO:0007669"/>
    <property type="project" value="InterPro"/>
</dbReference>
<dbReference type="InterPro" id="IPR000923">
    <property type="entry name" value="BlueCu_1"/>
</dbReference>
<evidence type="ECO:0000256" key="5">
    <source>
        <dbReference type="ARBA" id="ARBA00022982"/>
    </source>
</evidence>
<organism evidence="10 11">
    <name type="scientific">Litoreibacter ponti</name>
    <dbReference type="NCBI Taxonomy" id="1510457"/>
    <lineage>
        <taxon>Bacteria</taxon>
        <taxon>Pseudomonadati</taxon>
        <taxon>Pseudomonadota</taxon>
        <taxon>Alphaproteobacteria</taxon>
        <taxon>Rhodobacterales</taxon>
        <taxon>Roseobacteraceae</taxon>
        <taxon>Litoreibacter</taxon>
    </lineage>
</organism>
<feature type="binding site" evidence="7">
    <location>
        <position position="61"/>
    </location>
    <ligand>
        <name>Cu cation</name>
        <dbReference type="ChEBI" id="CHEBI:23378"/>
    </ligand>
</feature>
<comment type="cofactor">
    <cofactor evidence="7">
        <name>Cu cation</name>
        <dbReference type="ChEBI" id="CHEBI:23378"/>
    </cofactor>
    <text evidence="7">Binds 1 copper ion per subunit.</text>
</comment>
<keyword evidence="4" id="KW-0574">Periplasm</keyword>